<comment type="subcellular location">
    <subcellularLocation>
        <location evidence="1">Cell membrane</location>
        <topology evidence="1">Multi-pass membrane protein</topology>
    </subcellularLocation>
</comment>
<keyword evidence="3" id="KW-0472">Membrane</keyword>
<sequence length="1357" mass="150537">MTVGVFPCLTEPRLPASPTQEVAKRRNIPYVEQGMGKFSMQKGSYFQLFRSPAEVLRPRDSSASCKQSLAESRKSHQRDNAPHSWPLSPALTDVSELTEELSMLVLENLNPGTGARTAPWIRADIGRSRGKFPYAELSHKNSRFVTNLSRLNIISTQDDAADRRVFSGVSLPCIPELLHTYSTHFTLIGSQDLDVKSRPNLSTPLYLVCTCGEVVHKWQKGTSGDDKNKNSEMAKWLAGCGNFEQEPEPFSRTTFLVSCLSAAVVGILELIGEGRSTILLASAAILLACVAGVRISRHHDISVLLSTLVMRWEMMSNNIQEERDFTLKKKTLEHANPSYVVYILGAAVAERLACSPPTEANRVQSPTGHSRIFASGNRAGRCRWFGGPPRGSPASPSLHSGAAPHSRRFAHIGHQYLAVKLFLQSPANPDLLFIIFFCHTQLTVTLLLCLIFGSKRCQGYSQSNGDYRGVKLRLLPRRAPVTRWGAVRQSAPGNPLGSRQLSQSAPVYTLQYALTSQTQGPFIEPRGNNHTTVTAHVETYSVERGPRWGSGHTARIPASSNKVRIPAGLLPGFRMWQSYAAGRRVFSEISRFPPRAPLHSGTAPSSPRFTLVGSQDLAVKSTSKSFHYSVVWVDQRNYRKTSNSSIHISFAWVQISCTPGKLYLVLGPRWLSGEPGSIPSRITQEFRMWESCRWSACFLGDLPFTPPLHSGVAPYSPRFNLIGSQDLAVKSRPNSPTQFYPSTSCTGTLTLSPVYAAGSEGRENCVGRQLASLSAPTYPLDESGGQWSRMLASVRQSAPLRLADSDKGTRAAACSTSIYRSCRLWHELRATVSDRTDLGVHFLRPHSVYKKDLLRRIGLPAYKEETTAVYRLDYSPPTKANCVRLPAGSIPRFSLVGIVPDDASGRRVFLGISRSPRPCIPYPPNFTRVGSQDLLINRPNLFTPCRELWVGKGYTRLSIIKRRINLGNTGGKRHASKESRASTHLSFQLSISPSSTPFSQPQLFIHSFPNDDISVTRCSSAQWQPLWKEDADKRSTIFVMARNHFNYDPCRSTLAFAWKLWQTETRIVGLANRNQDSQTGKPKSGWSDWQTEIRMVGLANRNQDTLAIGSHSVRRLLKNGVQLLPSFVTADNQCAVDIDMSVHTTVESTRKLIGLANFTANSPPPPRQFTILSHPISDLPDARANGFRNLDTVADLHCAPEATPLIASRGSEIFREKIYRQDTVQSTVVLSSFLDWPNHALRGEVRMEQRRNERAGGGRELPKKTRQPMASSVTIPTCRNPSRLTAQPPQPRYRFLEGQVMREANRVCVGQCMATAAVIAAEGPREREREGLHGHVCLRCCYKERWDAPGIMSQPPA</sequence>
<keyword evidence="7" id="KW-0807">Transducer</keyword>
<reference evidence="9 10" key="1">
    <citation type="submission" date="2023-02" db="EMBL/GenBank/DDBJ databases">
        <title>LHISI_Scaffold_Assembly.</title>
        <authorList>
            <person name="Stuart O.P."/>
            <person name="Cleave R."/>
            <person name="Magrath M.J.L."/>
            <person name="Mikheyev A.S."/>
        </authorList>
    </citation>
    <scope>NUCLEOTIDE SEQUENCE [LARGE SCALE GENOMIC DNA]</scope>
    <source>
        <strain evidence="9">Daus_M_001</strain>
        <tissue evidence="9">Leg muscle</tissue>
    </source>
</reference>
<keyword evidence="5" id="KW-0675">Receptor</keyword>
<evidence type="ECO:0000256" key="4">
    <source>
        <dbReference type="ARBA" id="ARBA00023040"/>
    </source>
</evidence>
<keyword evidence="6" id="KW-0325">Glycoprotein</keyword>
<evidence type="ECO:0000256" key="5">
    <source>
        <dbReference type="ARBA" id="ARBA00023170"/>
    </source>
</evidence>
<comment type="similarity">
    <text evidence="2">Belongs to the G-protein coupled receptor 3 family.</text>
</comment>
<gene>
    <name evidence="9" type="ORF">PR048_025810</name>
</gene>
<accession>A0ABQ9GJJ9</accession>
<evidence type="ECO:0000313" key="9">
    <source>
        <dbReference type="EMBL" id="KAJ8872208.1"/>
    </source>
</evidence>
<feature type="compositionally biased region" description="Polar residues" evidence="8">
    <location>
        <begin position="61"/>
        <end position="70"/>
    </location>
</feature>
<comment type="caution">
    <text evidence="9">The sequence shown here is derived from an EMBL/GenBank/DDBJ whole genome shotgun (WGS) entry which is preliminary data.</text>
</comment>
<feature type="region of interest" description="Disordered" evidence="8">
    <location>
        <begin position="1249"/>
        <end position="1289"/>
    </location>
</feature>
<evidence type="ECO:0000256" key="1">
    <source>
        <dbReference type="ARBA" id="ARBA00004651"/>
    </source>
</evidence>
<evidence type="ECO:0000256" key="8">
    <source>
        <dbReference type="SAM" id="MobiDB-lite"/>
    </source>
</evidence>
<proteinExistence type="inferred from homology"/>
<feature type="compositionally biased region" description="Polar residues" evidence="8">
    <location>
        <begin position="1268"/>
        <end position="1287"/>
    </location>
</feature>
<feature type="compositionally biased region" description="Basic and acidic residues" evidence="8">
    <location>
        <begin position="71"/>
        <end position="81"/>
    </location>
</feature>
<evidence type="ECO:0000313" key="10">
    <source>
        <dbReference type="Proteomes" id="UP001159363"/>
    </source>
</evidence>
<keyword evidence="10" id="KW-1185">Reference proteome</keyword>
<evidence type="ECO:0000256" key="3">
    <source>
        <dbReference type="ARBA" id="ARBA00022475"/>
    </source>
</evidence>
<dbReference type="InterPro" id="IPR043458">
    <property type="entry name" value="GPR158/179"/>
</dbReference>
<keyword evidence="4" id="KW-0297">G-protein coupled receptor</keyword>
<name>A0ABQ9GJJ9_9NEOP</name>
<protein>
    <submittedName>
        <fullName evidence="9">Uncharacterized protein</fullName>
    </submittedName>
</protein>
<organism evidence="9 10">
    <name type="scientific">Dryococelus australis</name>
    <dbReference type="NCBI Taxonomy" id="614101"/>
    <lineage>
        <taxon>Eukaryota</taxon>
        <taxon>Metazoa</taxon>
        <taxon>Ecdysozoa</taxon>
        <taxon>Arthropoda</taxon>
        <taxon>Hexapoda</taxon>
        <taxon>Insecta</taxon>
        <taxon>Pterygota</taxon>
        <taxon>Neoptera</taxon>
        <taxon>Polyneoptera</taxon>
        <taxon>Phasmatodea</taxon>
        <taxon>Verophasmatodea</taxon>
        <taxon>Anareolatae</taxon>
        <taxon>Phasmatidae</taxon>
        <taxon>Eurycanthinae</taxon>
        <taxon>Dryococelus</taxon>
    </lineage>
</organism>
<evidence type="ECO:0000256" key="6">
    <source>
        <dbReference type="ARBA" id="ARBA00023180"/>
    </source>
</evidence>
<dbReference type="Proteomes" id="UP001159363">
    <property type="component" value="Chromosome 10"/>
</dbReference>
<feature type="compositionally biased region" description="Basic and acidic residues" evidence="8">
    <location>
        <begin position="1249"/>
        <end position="1263"/>
    </location>
</feature>
<keyword evidence="3" id="KW-1003">Cell membrane</keyword>
<evidence type="ECO:0000256" key="7">
    <source>
        <dbReference type="ARBA" id="ARBA00023224"/>
    </source>
</evidence>
<dbReference type="PANTHER" id="PTHR32546:SF29">
    <property type="entry name" value="G-PROTEIN COUPLED RECEPTORS FAMILY 3 PROFILE DOMAIN-CONTAINING PROTEIN"/>
    <property type="match status" value="1"/>
</dbReference>
<dbReference type="PANTHER" id="PTHR32546">
    <property type="entry name" value="G-PROTEIN COUPLED RECEPTOR 158-RELATED"/>
    <property type="match status" value="1"/>
</dbReference>
<dbReference type="EMBL" id="JARBHB010000011">
    <property type="protein sequence ID" value="KAJ8872208.1"/>
    <property type="molecule type" value="Genomic_DNA"/>
</dbReference>
<feature type="region of interest" description="Disordered" evidence="8">
    <location>
        <begin position="59"/>
        <end position="89"/>
    </location>
</feature>
<evidence type="ECO:0000256" key="2">
    <source>
        <dbReference type="ARBA" id="ARBA00007242"/>
    </source>
</evidence>